<keyword evidence="4 5" id="KW-0648">Protein biosynthesis</keyword>
<comment type="subcellular location">
    <subcellularLocation>
        <location evidence="5">Cytoplasm</location>
    </subcellularLocation>
</comment>
<evidence type="ECO:0000256" key="3">
    <source>
        <dbReference type="ARBA" id="ARBA00022540"/>
    </source>
</evidence>
<dbReference type="InterPro" id="IPR045237">
    <property type="entry name" value="COPS7/eIF3m"/>
</dbReference>
<keyword evidence="3 5" id="KW-0396">Initiation factor</keyword>
<dbReference type="InterPro" id="IPR000717">
    <property type="entry name" value="PCI_dom"/>
</dbReference>
<evidence type="ECO:0000313" key="7">
    <source>
        <dbReference type="EMBL" id="OWF41682.1"/>
    </source>
</evidence>
<evidence type="ECO:0000313" key="8">
    <source>
        <dbReference type="Proteomes" id="UP000242188"/>
    </source>
</evidence>
<dbReference type="Pfam" id="PF18005">
    <property type="entry name" value="eIF3m_C_helix"/>
    <property type="match status" value="1"/>
</dbReference>
<dbReference type="PROSITE" id="PS50250">
    <property type="entry name" value="PCI"/>
    <property type="match status" value="1"/>
</dbReference>
<comment type="function">
    <text evidence="5">Component of the eukaryotic translation initiation factor 3 (eIF-3) complex, which is involved in protein synthesis of a specialized repertoire of mRNAs and, together with other initiation factors, stimulates binding of mRNA and methionyl-tRNAi to the 40S ribosome. The eIF-3 complex specifically targets and initiates translation of a subset of mRNAs involved in cell proliferation.</text>
</comment>
<keyword evidence="8" id="KW-1185">Reference proteome</keyword>
<dbReference type="GO" id="GO:0001732">
    <property type="term" value="P:formation of cytoplasmic translation initiation complex"/>
    <property type="evidence" value="ECO:0007669"/>
    <property type="project" value="UniProtKB-UniRule"/>
</dbReference>
<dbReference type="Proteomes" id="UP000242188">
    <property type="component" value="Unassembled WGS sequence"/>
</dbReference>
<dbReference type="GO" id="GO:0071541">
    <property type="term" value="C:eukaryotic translation initiation factor 3 complex, eIF3m"/>
    <property type="evidence" value="ECO:0007669"/>
    <property type="project" value="UniProtKB-UniRule"/>
</dbReference>
<evidence type="ECO:0000259" key="6">
    <source>
        <dbReference type="PROSITE" id="PS50250"/>
    </source>
</evidence>
<dbReference type="InterPro" id="IPR040750">
    <property type="entry name" value="eIF3m_C_helix"/>
</dbReference>
<dbReference type="EMBL" id="NEDP02005373">
    <property type="protein sequence ID" value="OWF41682.1"/>
    <property type="molecule type" value="Genomic_DNA"/>
</dbReference>
<protein>
    <recommendedName>
        <fullName evidence="5">Eukaryotic translation initiation factor 3 subunit M</fullName>
        <shortName evidence="5">eIF3m</shortName>
    </recommendedName>
</protein>
<evidence type="ECO:0000256" key="4">
    <source>
        <dbReference type="ARBA" id="ARBA00022917"/>
    </source>
</evidence>
<dbReference type="PANTHER" id="PTHR15350">
    <property type="entry name" value="COP9 SIGNALOSOME COMPLEX SUBUNIT 7/DENDRITIC CELL PROTEIN GA17"/>
    <property type="match status" value="1"/>
</dbReference>
<comment type="subunit">
    <text evidence="5">Component of the eukaryotic translation initiation factor 3 (eIF-3) complex.</text>
</comment>
<reference evidence="7 8" key="1">
    <citation type="journal article" date="2017" name="Nat. Ecol. Evol.">
        <title>Scallop genome provides insights into evolution of bilaterian karyotype and development.</title>
        <authorList>
            <person name="Wang S."/>
            <person name="Zhang J."/>
            <person name="Jiao W."/>
            <person name="Li J."/>
            <person name="Xun X."/>
            <person name="Sun Y."/>
            <person name="Guo X."/>
            <person name="Huan P."/>
            <person name="Dong B."/>
            <person name="Zhang L."/>
            <person name="Hu X."/>
            <person name="Sun X."/>
            <person name="Wang J."/>
            <person name="Zhao C."/>
            <person name="Wang Y."/>
            <person name="Wang D."/>
            <person name="Huang X."/>
            <person name="Wang R."/>
            <person name="Lv J."/>
            <person name="Li Y."/>
            <person name="Zhang Z."/>
            <person name="Liu B."/>
            <person name="Lu W."/>
            <person name="Hui Y."/>
            <person name="Liang J."/>
            <person name="Zhou Z."/>
            <person name="Hou R."/>
            <person name="Li X."/>
            <person name="Liu Y."/>
            <person name="Li H."/>
            <person name="Ning X."/>
            <person name="Lin Y."/>
            <person name="Zhao L."/>
            <person name="Xing Q."/>
            <person name="Dou J."/>
            <person name="Li Y."/>
            <person name="Mao J."/>
            <person name="Guo H."/>
            <person name="Dou H."/>
            <person name="Li T."/>
            <person name="Mu C."/>
            <person name="Jiang W."/>
            <person name="Fu Q."/>
            <person name="Fu X."/>
            <person name="Miao Y."/>
            <person name="Liu J."/>
            <person name="Yu Q."/>
            <person name="Li R."/>
            <person name="Liao H."/>
            <person name="Li X."/>
            <person name="Kong Y."/>
            <person name="Jiang Z."/>
            <person name="Chourrout D."/>
            <person name="Li R."/>
            <person name="Bao Z."/>
        </authorList>
    </citation>
    <scope>NUCLEOTIDE SEQUENCE [LARGE SCALE GENOMIC DNA]</scope>
    <source>
        <strain evidence="7 8">PY_sf001</strain>
    </source>
</reference>
<dbReference type="PANTHER" id="PTHR15350:SF2">
    <property type="entry name" value="EUKARYOTIC TRANSLATION INITIATION FACTOR 3 SUBUNIT M"/>
    <property type="match status" value="1"/>
</dbReference>
<evidence type="ECO:0000256" key="5">
    <source>
        <dbReference type="HAMAP-Rule" id="MF_03012"/>
    </source>
</evidence>
<sequence>MSTPVFIDLPIPEQAQELRIFLKSFGASISEEPSEDGIHSDLKNIIEATSVCWTEINNEADLEMIFNSIISLILAMPPEEMAEPITMFCEKVGKQQKTDKRSQNRIKVLSNLFYGIDEKSVLRADVYVAMVKLAHQSDLIQMVDTDLDKVKKWTSMWDISPKKLQNLLRNLHDALIDSKLSENATKVMIDLLGSYTEDNASQARDDAHRCIVTHLGDPNTFLMDHLLTLKPVKFLEGELIHDLLTIFVSGKIAQYQQFYKNNTDFVKSLCLSHEQNMRKMRLLTFMQMAENRMEIEYSVLQEEMMMSQEEIEPFVIDVLRTKAVRAKIDQMQKKVLISSTTHRTFGRQQWQMLKQHLIQWKENLKGVQASLSQLDLINNQTTAT</sequence>
<proteinExistence type="inferred from homology"/>
<dbReference type="GO" id="GO:0003743">
    <property type="term" value="F:translation initiation factor activity"/>
    <property type="evidence" value="ECO:0007669"/>
    <property type="project" value="UniProtKB-UniRule"/>
</dbReference>
<organism evidence="7 8">
    <name type="scientific">Mizuhopecten yessoensis</name>
    <name type="common">Japanese scallop</name>
    <name type="synonym">Patinopecten yessoensis</name>
    <dbReference type="NCBI Taxonomy" id="6573"/>
    <lineage>
        <taxon>Eukaryota</taxon>
        <taxon>Metazoa</taxon>
        <taxon>Spiralia</taxon>
        <taxon>Lophotrochozoa</taxon>
        <taxon>Mollusca</taxon>
        <taxon>Bivalvia</taxon>
        <taxon>Autobranchia</taxon>
        <taxon>Pteriomorphia</taxon>
        <taxon>Pectinida</taxon>
        <taxon>Pectinoidea</taxon>
        <taxon>Pectinidae</taxon>
        <taxon>Mizuhopecten</taxon>
    </lineage>
</organism>
<keyword evidence="2 5" id="KW-0963">Cytoplasm</keyword>
<dbReference type="SMART" id="SM00088">
    <property type="entry name" value="PINT"/>
    <property type="match status" value="1"/>
</dbReference>
<comment type="similarity">
    <text evidence="1">Belongs to the CSN7/EIF3M family. CSN7 subfamily.</text>
</comment>
<evidence type="ECO:0000256" key="2">
    <source>
        <dbReference type="ARBA" id="ARBA00022490"/>
    </source>
</evidence>
<dbReference type="Pfam" id="PF01399">
    <property type="entry name" value="PCI"/>
    <property type="match status" value="1"/>
</dbReference>
<dbReference type="HAMAP" id="MF_03012">
    <property type="entry name" value="eIF3m"/>
    <property type="match status" value="1"/>
</dbReference>
<evidence type="ECO:0000256" key="1">
    <source>
        <dbReference type="ARBA" id="ARBA00008482"/>
    </source>
</evidence>
<name>A0A210PYX9_MIZYE</name>
<dbReference type="AlphaFoldDB" id="A0A210PYX9"/>
<dbReference type="OrthoDB" id="10267031at2759"/>
<comment type="caution">
    <text evidence="7">The sequence shown here is derived from an EMBL/GenBank/DDBJ whole genome shotgun (WGS) entry which is preliminary data.</text>
</comment>
<dbReference type="GO" id="GO:0033290">
    <property type="term" value="C:eukaryotic 48S preinitiation complex"/>
    <property type="evidence" value="ECO:0007669"/>
    <property type="project" value="UniProtKB-UniRule"/>
</dbReference>
<accession>A0A210PYX9</accession>
<feature type="domain" description="PCI" evidence="6">
    <location>
        <begin position="180"/>
        <end position="342"/>
    </location>
</feature>
<dbReference type="GO" id="GO:0016282">
    <property type="term" value="C:eukaryotic 43S preinitiation complex"/>
    <property type="evidence" value="ECO:0007669"/>
    <property type="project" value="UniProtKB-UniRule"/>
</dbReference>
<dbReference type="STRING" id="6573.A0A210PYX9"/>
<gene>
    <name evidence="7" type="ORF">KP79_PYT18598</name>
</gene>
<comment type="similarity">
    <text evidence="5">Belongs to the eIF-3 subunit M family.</text>
</comment>
<dbReference type="InterPro" id="IPR027528">
    <property type="entry name" value="eIF3m"/>
</dbReference>